<sequence length="405" mass="40785">MRQYAELFHRPGLRQAEFFSVLGRFGYVACGLGALFLGTARLGIGVGGLGAGGLMLGVAVGSPVAGRLSSRYGTSAVYATMACVSVPGTALALAGADGRSVPSFVAGCCVIGMTTPPVGAAMRALWPRSGTPERLRGTANSLESVVTELLFVVAPPVMGVLAAVHPGLALAVADGCVVVGGVGFSCTRLVRECLGPDGGTRRRGSSRQVPLPVAWLVGVGGVTAAVTGAMDVSVVSVLGDAGDAEAAGFVLLAPALASVLSGVAYGLLPAESAPGRRFGRLLLVWLPLFALVALQSDPWLLAGALFLAGIPMAAIGIEEFNLLSRIAGSEARLQEVFTWAGASANIGVACGNALGGYVAEHAGSSVGSWIPAAAVATACALYFAGSLRFRRHMADAIHSPAKSNG</sequence>
<feature type="transmembrane region" description="Helical" evidence="1">
    <location>
        <begin position="246"/>
        <end position="266"/>
    </location>
</feature>
<protein>
    <recommendedName>
        <fullName evidence="4">MFS transporter</fullName>
    </recommendedName>
</protein>
<feature type="transmembrane region" description="Helical" evidence="1">
    <location>
        <begin position="300"/>
        <end position="324"/>
    </location>
</feature>
<dbReference type="InterPro" id="IPR036259">
    <property type="entry name" value="MFS_trans_sf"/>
</dbReference>
<evidence type="ECO:0000256" key="1">
    <source>
        <dbReference type="SAM" id="Phobius"/>
    </source>
</evidence>
<feature type="transmembrane region" description="Helical" evidence="1">
    <location>
        <begin position="145"/>
        <end position="164"/>
    </location>
</feature>
<dbReference type="PANTHER" id="PTHR23542:SF1">
    <property type="entry name" value="MAJOR FACILITATOR SUPERFAMILY (MFS) PROFILE DOMAIN-CONTAINING PROTEIN"/>
    <property type="match status" value="1"/>
</dbReference>
<keyword evidence="3" id="KW-1185">Reference proteome</keyword>
<organism evidence="2 3">
    <name type="scientific">Streptomyces variegatus</name>
    <dbReference type="NCBI Taxonomy" id="284040"/>
    <lineage>
        <taxon>Bacteria</taxon>
        <taxon>Bacillati</taxon>
        <taxon>Actinomycetota</taxon>
        <taxon>Actinomycetes</taxon>
        <taxon>Kitasatosporales</taxon>
        <taxon>Streptomycetaceae</taxon>
        <taxon>Streptomyces</taxon>
    </lineage>
</organism>
<feature type="transmembrane region" description="Helical" evidence="1">
    <location>
        <begin position="170"/>
        <end position="190"/>
    </location>
</feature>
<feature type="transmembrane region" description="Helical" evidence="1">
    <location>
        <begin position="211"/>
        <end position="234"/>
    </location>
</feature>
<feature type="transmembrane region" description="Helical" evidence="1">
    <location>
        <begin position="366"/>
        <end position="384"/>
    </location>
</feature>
<evidence type="ECO:0000313" key="3">
    <source>
        <dbReference type="Proteomes" id="UP000034786"/>
    </source>
</evidence>
<comment type="caution">
    <text evidence="2">The sequence shown here is derived from an EMBL/GenBank/DDBJ whole genome shotgun (WGS) entry which is preliminary data.</text>
</comment>
<name>A0A0M2GRF7_9ACTN</name>
<feature type="transmembrane region" description="Helical" evidence="1">
    <location>
        <begin position="76"/>
        <end position="96"/>
    </location>
</feature>
<accession>A0A0M2GRF7</accession>
<dbReference type="Gene3D" id="1.20.1250.20">
    <property type="entry name" value="MFS general substrate transporter like domains"/>
    <property type="match status" value="1"/>
</dbReference>
<dbReference type="Proteomes" id="UP000034786">
    <property type="component" value="Unassembled WGS sequence"/>
</dbReference>
<proteinExistence type="predicted"/>
<feature type="transmembrane region" description="Helical" evidence="1">
    <location>
        <begin position="278"/>
        <end position="294"/>
    </location>
</feature>
<evidence type="ECO:0008006" key="4">
    <source>
        <dbReference type="Google" id="ProtNLM"/>
    </source>
</evidence>
<dbReference type="SUPFAM" id="SSF103473">
    <property type="entry name" value="MFS general substrate transporter"/>
    <property type="match status" value="1"/>
</dbReference>
<keyword evidence="1" id="KW-1133">Transmembrane helix</keyword>
<keyword evidence="1" id="KW-0472">Membrane</keyword>
<dbReference type="PANTHER" id="PTHR23542">
    <property type="match status" value="1"/>
</dbReference>
<dbReference type="AlphaFoldDB" id="A0A0M2GRF7"/>
<keyword evidence="1" id="KW-0812">Transmembrane</keyword>
<feature type="transmembrane region" description="Helical" evidence="1">
    <location>
        <begin position="336"/>
        <end position="354"/>
    </location>
</feature>
<dbReference type="STRING" id="284040.UK15_16545"/>
<dbReference type="RefSeq" id="WP_031134346.1">
    <property type="nucleotide sequence ID" value="NZ_JYJH01000010.1"/>
</dbReference>
<feature type="transmembrane region" description="Helical" evidence="1">
    <location>
        <begin position="21"/>
        <end position="38"/>
    </location>
</feature>
<feature type="transmembrane region" description="Helical" evidence="1">
    <location>
        <begin position="44"/>
        <end position="64"/>
    </location>
</feature>
<dbReference type="PATRIC" id="fig|284040.3.peg.8318"/>
<evidence type="ECO:0000313" key="2">
    <source>
        <dbReference type="EMBL" id="KJK38656.1"/>
    </source>
</evidence>
<gene>
    <name evidence="2" type="ORF">UK15_16545</name>
</gene>
<dbReference type="EMBL" id="JYJH01000010">
    <property type="protein sequence ID" value="KJK38656.1"/>
    <property type="molecule type" value="Genomic_DNA"/>
</dbReference>
<reference evidence="3" key="1">
    <citation type="submission" date="2015-02" db="EMBL/GenBank/DDBJ databases">
        <authorList>
            <person name="Ju K.-S."/>
            <person name="Doroghazi J.R."/>
            <person name="Metcalf W."/>
        </authorList>
    </citation>
    <scope>NUCLEOTIDE SEQUENCE [LARGE SCALE GENOMIC DNA]</scope>
    <source>
        <strain evidence="3">NRRL B-16380</strain>
    </source>
</reference>
<feature type="transmembrane region" description="Helical" evidence="1">
    <location>
        <begin position="102"/>
        <end position="125"/>
    </location>
</feature>